<dbReference type="RefSeq" id="WP_062006423.1">
    <property type="nucleotide sequence ID" value="NZ_CP012677.1"/>
</dbReference>
<protein>
    <submittedName>
        <fullName evidence="2">MarR family transcriptional regulator</fullName>
    </submittedName>
</protein>
<accession>A0A0M4QXQ7</accession>
<name>A0A0M4QXQ7_9MICC</name>
<dbReference type="KEGG" id="aaq:AOC05_05810"/>
<dbReference type="PATRIC" id="fig|656366.3.peg.1240"/>
<dbReference type="AlphaFoldDB" id="A0A0M4QXQ7"/>
<dbReference type="InterPro" id="IPR001845">
    <property type="entry name" value="HTH_ArsR_DNA-bd_dom"/>
</dbReference>
<evidence type="ECO:0000259" key="1">
    <source>
        <dbReference type="SMART" id="SM00418"/>
    </source>
</evidence>
<gene>
    <name evidence="2" type="ORF">AOC05_05810</name>
</gene>
<dbReference type="InterPro" id="IPR036388">
    <property type="entry name" value="WH-like_DNA-bd_sf"/>
</dbReference>
<dbReference type="Gene3D" id="1.10.10.10">
    <property type="entry name" value="Winged helix-like DNA-binding domain superfamily/Winged helix DNA-binding domain"/>
    <property type="match status" value="1"/>
</dbReference>
<dbReference type="PANTHER" id="PTHR37318:SF1">
    <property type="entry name" value="BSL7504 PROTEIN"/>
    <property type="match status" value="1"/>
</dbReference>
<dbReference type="SUPFAM" id="SSF46785">
    <property type="entry name" value="Winged helix' DNA-binding domain"/>
    <property type="match status" value="1"/>
</dbReference>
<dbReference type="Pfam" id="PF13601">
    <property type="entry name" value="HTH_34"/>
    <property type="match status" value="1"/>
</dbReference>
<dbReference type="PANTHER" id="PTHR37318">
    <property type="entry name" value="BSL7504 PROTEIN"/>
    <property type="match status" value="1"/>
</dbReference>
<reference evidence="3" key="1">
    <citation type="submission" date="2015-09" db="EMBL/GenBank/DDBJ databases">
        <title>Complete genome of Arthrobacter alpinus strain R3.8.</title>
        <authorList>
            <person name="See-Too W.S."/>
            <person name="Chan K.G."/>
        </authorList>
    </citation>
    <scope>NUCLEOTIDE SEQUENCE [LARGE SCALE GENOMIC DNA]</scope>
    <source>
        <strain evidence="3">R3.8</strain>
    </source>
</reference>
<sequence>MSAPSSPAVFDELIYAPVRLRICAGLAPVQWAEFAQLPDVLGVADSVVSNHLKQLTNAGYVDMKRFTKGGGSHVRVALTAPGRNANVGHIAALRTMHEMDLRFRKRLSASV</sequence>
<dbReference type="GO" id="GO:0003700">
    <property type="term" value="F:DNA-binding transcription factor activity"/>
    <property type="evidence" value="ECO:0007669"/>
    <property type="project" value="InterPro"/>
</dbReference>
<dbReference type="InterPro" id="IPR036390">
    <property type="entry name" value="WH_DNA-bd_sf"/>
</dbReference>
<proteinExistence type="predicted"/>
<dbReference type="EMBL" id="CP012677">
    <property type="protein sequence ID" value="ALE91964.1"/>
    <property type="molecule type" value="Genomic_DNA"/>
</dbReference>
<dbReference type="OrthoDB" id="4952043at2"/>
<evidence type="ECO:0000313" key="2">
    <source>
        <dbReference type="EMBL" id="ALE91964.1"/>
    </source>
</evidence>
<keyword evidence="3" id="KW-1185">Reference proteome</keyword>
<evidence type="ECO:0000313" key="3">
    <source>
        <dbReference type="Proteomes" id="UP000062833"/>
    </source>
</evidence>
<feature type="domain" description="HTH arsR-type" evidence="1">
    <location>
        <begin position="8"/>
        <end position="101"/>
    </location>
</feature>
<dbReference type="InterPro" id="IPR027395">
    <property type="entry name" value="WH_DNA-bd_dom"/>
</dbReference>
<dbReference type="SMART" id="SM00418">
    <property type="entry name" value="HTH_ARSR"/>
    <property type="match status" value="1"/>
</dbReference>
<organism evidence="2 3">
    <name type="scientific">Arthrobacter alpinus</name>
    <dbReference type="NCBI Taxonomy" id="656366"/>
    <lineage>
        <taxon>Bacteria</taxon>
        <taxon>Bacillati</taxon>
        <taxon>Actinomycetota</taxon>
        <taxon>Actinomycetes</taxon>
        <taxon>Micrococcales</taxon>
        <taxon>Micrococcaceae</taxon>
        <taxon>Arthrobacter</taxon>
    </lineage>
</organism>
<dbReference type="Proteomes" id="UP000062833">
    <property type="component" value="Chromosome"/>
</dbReference>